<dbReference type="AlphaFoldDB" id="A0A975GGA6"/>
<name>A0A975GGA6_9BACT</name>
<dbReference type="EMBL" id="CP061799">
    <property type="protein sequence ID" value="QTA80115.1"/>
    <property type="molecule type" value="Genomic_DNA"/>
</dbReference>
<accession>A0A975GGA6</accession>
<keyword evidence="4" id="KW-0255">Endonuclease</keyword>
<evidence type="ECO:0000256" key="5">
    <source>
        <dbReference type="ARBA" id="ARBA00022801"/>
    </source>
</evidence>
<evidence type="ECO:0000256" key="4">
    <source>
        <dbReference type="ARBA" id="ARBA00022759"/>
    </source>
</evidence>
<dbReference type="Gene3D" id="3.30.920.30">
    <property type="entry name" value="Hypothetical protein"/>
    <property type="match status" value="1"/>
</dbReference>
<keyword evidence="7" id="KW-0346">Stress response</keyword>
<gene>
    <name evidence="8" type="ORF">dnl_24020</name>
</gene>
<dbReference type="GO" id="GO:0016787">
    <property type="term" value="F:hydrolase activity"/>
    <property type="evidence" value="ECO:0007669"/>
    <property type="project" value="UniProtKB-KW"/>
</dbReference>
<dbReference type="GO" id="GO:0004519">
    <property type="term" value="F:endonuclease activity"/>
    <property type="evidence" value="ECO:0007669"/>
    <property type="project" value="UniProtKB-KW"/>
</dbReference>
<evidence type="ECO:0000256" key="1">
    <source>
        <dbReference type="ARBA" id="ARBA00006620"/>
    </source>
</evidence>
<comment type="similarity">
    <text evidence="1">Belongs to the HicA mRNA interferase family.</text>
</comment>
<dbReference type="RefSeq" id="WP_207691789.1">
    <property type="nucleotide sequence ID" value="NZ_CP061799.1"/>
</dbReference>
<keyword evidence="3" id="KW-0540">Nuclease</keyword>
<keyword evidence="5" id="KW-0378">Hydrolase</keyword>
<keyword evidence="6" id="KW-0694">RNA-binding</keyword>
<dbReference type="InterPro" id="IPR012933">
    <property type="entry name" value="HicA_mRNA_interferase"/>
</dbReference>
<evidence type="ECO:0000256" key="7">
    <source>
        <dbReference type="ARBA" id="ARBA00023016"/>
    </source>
</evidence>
<proteinExistence type="inferred from homology"/>
<dbReference type="Proteomes" id="UP000663720">
    <property type="component" value="Chromosome"/>
</dbReference>
<evidence type="ECO:0000256" key="6">
    <source>
        <dbReference type="ARBA" id="ARBA00022884"/>
    </source>
</evidence>
<dbReference type="GO" id="GO:0003729">
    <property type="term" value="F:mRNA binding"/>
    <property type="evidence" value="ECO:0007669"/>
    <property type="project" value="InterPro"/>
</dbReference>
<organism evidence="8 9">
    <name type="scientific">Desulfonema limicola</name>
    <dbReference type="NCBI Taxonomy" id="45656"/>
    <lineage>
        <taxon>Bacteria</taxon>
        <taxon>Pseudomonadati</taxon>
        <taxon>Thermodesulfobacteriota</taxon>
        <taxon>Desulfobacteria</taxon>
        <taxon>Desulfobacterales</taxon>
        <taxon>Desulfococcaceae</taxon>
        <taxon>Desulfonema</taxon>
    </lineage>
</organism>
<keyword evidence="2" id="KW-1277">Toxin-antitoxin system</keyword>
<reference evidence="8" key="1">
    <citation type="journal article" date="2021" name="Microb. Physiol.">
        <title>Proteogenomic Insights into the Physiology of Marine, Sulfate-Reducing, Filamentous Desulfonema limicola and Desulfonema magnum.</title>
        <authorList>
            <person name="Schnaars V."/>
            <person name="Wohlbrand L."/>
            <person name="Scheve S."/>
            <person name="Hinrichs C."/>
            <person name="Reinhardt R."/>
            <person name="Rabus R."/>
        </authorList>
    </citation>
    <scope>NUCLEOTIDE SEQUENCE</scope>
    <source>
        <strain evidence="8">5ac10</strain>
    </source>
</reference>
<evidence type="ECO:0000256" key="3">
    <source>
        <dbReference type="ARBA" id="ARBA00022722"/>
    </source>
</evidence>
<dbReference type="SUPFAM" id="SSF54786">
    <property type="entry name" value="YcfA/nrd intein domain"/>
    <property type="match status" value="1"/>
</dbReference>
<evidence type="ECO:0000313" key="8">
    <source>
        <dbReference type="EMBL" id="QTA80115.1"/>
    </source>
</evidence>
<evidence type="ECO:0000313" key="9">
    <source>
        <dbReference type="Proteomes" id="UP000663720"/>
    </source>
</evidence>
<dbReference type="Pfam" id="PF07927">
    <property type="entry name" value="HicA_toxin"/>
    <property type="match status" value="1"/>
</dbReference>
<sequence length="76" mass="8772">MTDMPAISFAELQKGVKKLGFRKVRQKGSHIRFVHQDGRRTTIPDHGSKDVPRGLLLKIIRYDLEMDISDFFQTLS</sequence>
<keyword evidence="9" id="KW-1185">Reference proteome</keyword>
<dbReference type="KEGG" id="dli:dnl_24020"/>
<dbReference type="InterPro" id="IPR038570">
    <property type="entry name" value="HicA_sf"/>
</dbReference>
<evidence type="ECO:0000256" key="2">
    <source>
        <dbReference type="ARBA" id="ARBA00022649"/>
    </source>
</evidence>
<protein>
    <submittedName>
        <fullName evidence="8">Toxin-antitoxin system, toxin component, HicA-like</fullName>
    </submittedName>
</protein>